<keyword evidence="2" id="KW-1185">Reference proteome</keyword>
<gene>
    <name evidence="1" type="ORF">Poly59_52360</name>
</gene>
<dbReference type="RefSeq" id="WP_246151917.1">
    <property type="nucleotide sequence ID" value="NZ_SJPX01000005.1"/>
</dbReference>
<evidence type="ECO:0008006" key="3">
    <source>
        <dbReference type="Google" id="ProtNLM"/>
    </source>
</evidence>
<protein>
    <recommendedName>
        <fullName evidence="3">Tetratricopeptide repeat protein</fullName>
    </recommendedName>
</protein>
<name>A0A5C6EHT8_9BACT</name>
<proteinExistence type="predicted"/>
<dbReference type="EMBL" id="SJPX01000005">
    <property type="protein sequence ID" value="TWU48388.1"/>
    <property type="molecule type" value="Genomic_DNA"/>
</dbReference>
<reference evidence="1 2" key="1">
    <citation type="submission" date="2019-02" db="EMBL/GenBank/DDBJ databases">
        <title>Deep-cultivation of Planctomycetes and their phenomic and genomic characterization uncovers novel biology.</title>
        <authorList>
            <person name="Wiegand S."/>
            <person name="Jogler M."/>
            <person name="Boedeker C."/>
            <person name="Pinto D."/>
            <person name="Vollmers J."/>
            <person name="Rivas-Marin E."/>
            <person name="Kohn T."/>
            <person name="Peeters S.H."/>
            <person name="Heuer A."/>
            <person name="Rast P."/>
            <person name="Oberbeckmann S."/>
            <person name="Bunk B."/>
            <person name="Jeske O."/>
            <person name="Meyerdierks A."/>
            <person name="Storesund J.E."/>
            <person name="Kallscheuer N."/>
            <person name="Luecker S."/>
            <person name="Lage O.M."/>
            <person name="Pohl T."/>
            <person name="Merkel B.J."/>
            <person name="Hornburger P."/>
            <person name="Mueller R.-W."/>
            <person name="Bruemmer F."/>
            <person name="Labrenz M."/>
            <person name="Spormann A.M."/>
            <person name="Op Den Camp H."/>
            <person name="Overmann J."/>
            <person name="Amann R."/>
            <person name="Jetten M.S.M."/>
            <person name="Mascher T."/>
            <person name="Medema M.H."/>
            <person name="Devos D.P."/>
            <person name="Kaster A.-K."/>
            <person name="Ovreas L."/>
            <person name="Rohde M."/>
            <person name="Galperin M.Y."/>
            <person name="Jogler C."/>
        </authorList>
    </citation>
    <scope>NUCLEOTIDE SEQUENCE [LARGE SCALE GENOMIC DNA]</scope>
    <source>
        <strain evidence="1 2">Poly59</strain>
    </source>
</reference>
<dbReference type="AlphaFoldDB" id="A0A5C6EHT8"/>
<organism evidence="1 2">
    <name type="scientific">Rubripirellula reticaptiva</name>
    <dbReference type="NCBI Taxonomy" id="2528013"/>
    <lineage>
        <taxon>Bacteria</taxon>
        <taxon>Pseudomonadati</taxon>
        <taxon>Planctomycetota</taxon>
        <taxon>Planctomycetia</taxon>
        <taxon>Pirellulales</taxon>
        <taxon>Pirellulaceae</taxon>
        <taxon>Rubripirellula</taxon>
    </lineage>
</organism>
<accession>A0A5C6EHT8</accession>
<evidence type="ECO:0000313" key="2">
    <source>
        <dbReference type="Proteomes" id="UP000317977"/>
    </source>
</evidence>
<dbReference type="PROSITE" id="PS51257">
    <property type="entry name" value="PROKAR_LIPOPROTEIN"/>
    <property type="match status" value="1"/>
</dbReference>
<evidence type="ECO:0000313" key="1">
    <source>
        <dbReference type="EMBL" id="TWU48388.1"/>
    </source>
</evidence>
<sequence length="459" mass="48550">MASLNGRPFQLSFAILVAIVGVVGGGCARSMQSIDLARDAYVSGDFQVADETLSQFAEKQGGVSDAAALDLAMVDLASGNVRSAEARLRHLRDKFDTSPKLALVSEAASTVTDDRVRRYHPSGYEEVMIRAMLSLCSLASDQTDAESYALQATEKQNELSREAESRGFLSPGEVYQPLALAPYLRGIMREATHHDFDDAAKAYRLVSAVRPQFAPAAEDIQRASGGSHSQAGHGVLYVIACVGRGPVLQETVAETTSAALSIASSVLNAETNEEESADGKKRVNGPVLPNIASVKVPLVVIPPSPIAAIGIRSGGQLLGATQTITDVGELATRQVESEMPYTIARAVVRRATKEAAVAKVGNSIGLNGSVGSLFHFAAASAWAGSEKADTRCWGLLPREIQVFRCELPAGDHIVSLDPLGFNGQSIGLPVNEHVQIVNGRNTYRIAIAPAEKVFVSSSP</sequence>
<dbReference type="Proteomes" id="UP000317977">
    <property type="component" value="Unassembled WGS sequence"/>
</dbReference>
<comment type="caution">
    <text evidence="1">The sequence shown here is derived from an EMBL/GenBank/DDBJ whole genome shotgun (WGS) entry which is preliminary data.</text>
</comment>